<name>A0A369J652_HYPMA</name>
<evidence type="ECO:0000313" key="3">
    <source>
        <dbReference type="Proteomes" id="UP000076154"/>
    </source>
</evidence>
<organism evidence="2 3">
    <name type="scientific">Hypsizygus marmoreus</name>
    <name type="common">White beech mushroom</name>
    <name type="synonym">Agaricus marmoreus</name>
    <dbReference type="NCBI Taxonomy" id="39966"/>
    <lineage>
        <taxon>Eukaryota</taxon>
        <taxon>Fungi</taxon>
        <taxon>Dikarya</taxon>
        <taxon>Basidiomycota</taxon>
        <taxon>Agaricomycotina</taxon>
        <taxon>Agaricomycetes</taxon>
        <taxon>Agaricomycetidae</taxon>
        <taxon>Agaricales</taxon>
        <taxon>Tricholomatineae</taxon>
        <taxon>Lyophyllaceae</taxon>
        <taxon>Hypsizygus</taxon>
    </lineage>
</organism>
<feature type="compositionally biased region" description="Polar residues" evidence="1">
    <location>
        <begin position="1"/>
        <end position="10"/>
    </location>
</feature>
<evidence type="ECO:0000256" key="1">
    <source>
        <dbReference type="SAM" id="MobiDB-lite"/>
    </source>
</evidence>
<sequence>MMGTRASSCTAEEDTKRSPPDSHISLLRPGACYSPARDPGPSYRSQRYPSRSSGSFSMLSVRVCLHRDALHMFRTNGSSAVALIRSSKTQRESYTTRP</sequence>
<proteinExistence type="predicted"/>
<dbReference type="EMBL" id="LUEZ02000112">
    <property type="protein sequence ID" value="RDB17428.1"/>
    <property type="molecule type" value="Genomic_DNA"/>
</dbReference>
<comment type="caution">
    <text evidence="2">The sequence shown here is derived from an EMBL/GenBank/DDBJ whole genome shotgun (WGS) entry which is preliminary data.</text>
</comment>
<protein>
    <submittedName>
        <fullName evidence="2">Uncharacterized protein</fullName>
    </submittedName>
</protein>
<feature type="region of interest" description="Disordered" evidence="1">
    <location>
        <begin position="1"/>
        <end position="54"/>
    </location>
</feature>
<feature type="compositionally biased region" description="Low complexity" evidence="1">
    <location>
        <begin position="39"/>
        <end position="54"/>
    </location>
</feature>
<evidence type="ECO:0000313" key="2">
    <source>
        <dbReference type="EMBL" id="RDB17428.1"/>
    </source>
</evidence>
<reference evidence="2" key="1">
    <citation type="submission" date="2018-04" db="EMBL/GenBank/DDBJ databases">
        <title>Whole genome sequencing of Hypsizygus marmoreus.</title>
        <authorList>
            <person name="Choi I.-G."/>
            <person name="Min B."/>
            <person name="Kim J.-G."/>
            <person name="Kim S."/>
            <person name="Oh Y.-L."/>
            <person name="Kong W.-S."/>
            <person name="Park H."/>
            <person name="Jeong J."/>
            <person name="Song E.-S."/>
        </authorList>
    </citation>
    <scope>NUCLEOTIDE SEQUENCE [LARGE SCALE GENOMIC DNA]</scope>
    <source>
        <strain evidence="2">51987-8</strain>
    </source>
</reference>
<dbReference type="AlphaFoldDB" id="A0A369J652"/>
<gene>
    <name evidence="2" type="ORF">Hypma_001633</name>
</gene>
<dbReference type="InParanoid" id="A0A369J652"/>
<keyword evidence="3" id="KW-1185">Reference proteome</keyword>
<dbReference type="Proteomes" id="UP000076154">
    <property type="component" value="Unassembled WGS sequence"/>
</dbReference>
<accession>A0A369J652</accession>